<gene>
    <name evidence="3" type="ORF">STRUR_1814</name>
</gene>
<dbReference type="Pfam" id="PF19258">
    <property type="entry name" value="KxYKxGKxW_sig"/>
    <property type="match status" value="1"/>
</dbReference>
<proteinExistence type="predicted"/>
<reference evidence="3 4" key="1">
    <citation type="journal article" date="2014" name="Int. J. Syst. Evol. Microbiol.">
        <title>Phylogenomics and the dynamic genome evolution of the genus Streptococcus.</title>
        <authorList>
            <consortium name="The Broad Institute Genome Sequencing Platform"/>
            <person name="Richards V.P."/>
            <person name="Palmer S.R."/>
            <person name="Pavinski Bitar P.D."/>
            <person name="Qin X."/>
            <person name="Weinstock G.M."/>
            <person name="Highlander S.K."/>
            <person name="Town C.D."/>
            <person name="Burne R.A."/>
            <person name="Stanhope M.J."/>
        </authorList>
    </citation>
    <scope>NUCLEOTIDE SEQUENCE [LARGE SCALE GENOMIC DNA]</scope>
    <source>
        <strain evidence="3 4">2285-97</strain>
    </source>
</reference>
<protein>
    <submittedName>
        <fullName evidence="3">KxYKxGKxW signal domain protein</fullName>
    </submittedName>
</protein>
<sequence length="172" mass="18753">MEKKTHFKLHKVKKHWVTIAVTGLTLIGLGATLPTLTVSADTANDTVTTTDGATATTETATTTDENTSQNTELKTEFSKQAVSEDSETKAALSLDNVKLIDGKYYYVNEDGSYKKNFAITVNGQLLYFDEETGALSSTSTYSFTEGLTNLTDNFTINNQVYDSTANSFEVVD</sequence>
<feature type="region of interest" description="Disordered" evidence="2">
    <location>
        <begin position="48"/>
        <end position="73"/>
    </location>
</feature>
<organism evidence="3 4">
    <name type="scientific">Streptococcus urinalis 2285-97</name>
    <dbReference type="NCBI Taxonomy" id="764291"/>
    <lineage>
        <taxon>Bacteria</taxon>
        <taxon>Bacillati</taxon>
        <taxon>Bacillota</taxon>
        <taxon>Bacilli</taxon>
        <taxon>Lactobacillales</taxon>
        <taxon>Streptococcaceae</taxon>
        <taxon>Streptococcus</taxon>
    </lineage>
</organism>
<keyword evidence="4" id="KW-1185">Reference proteome</keyword>
<keyword evidence="1" id="KW-0732">Signal</keyword>
<dbReference type="EMBL" id="AEUZ02000001">
    <property type="protein sequence ID" value="EHJ55956.1"/>
    <property type="molecule type" value="Genomic_DNA"/>
</dbReference>
<name>G5KCZ2_9STRE</name>
<evidence type="ECO:0000256" key="1">
    <source>
        <dbReference type="ARBA" id="ARBA00022729"/>
    </source>
</evidence>
<evidence type="ECO:0000256" key="2">
    <source>
        <dbReference type="SAM" id="MobiDB-lite"/>
    </source>
</evidence>
<evidence type="ECO:0000313" key="3">
    <source>
        <dbReference type="EMBL" id="EHJ55956.1"/>
    </source>
</evidence>
<dbReference type="STRING" id="764291.STRUR_1814"/>
<evidence type="ECO:0000313" key="4">
    <source>
        <dbReference type="Proteomes" id="UP000005388"/>
    </source>
</evidence>
<dbReference type="InterPro" id="IPR022263">
    <property type="entry name" value="KxYKxGKxW"/>
</dbReference>
<dbReference type="eggNOG" id="COG0366">
    <property type="taxonomic scope" value="Bacteria"/>
</dbReference>
<dbReference type="NCBIfam" id="TIGR03715">
    <property type="entry name" value="KxYKxGKxW"/>
    <property type="match status" value="1"/>
</dbReference>
<dbReference type="Gene3D" id="2.30.30.20">
    <property type="entry name" value="Aspartate carbamoyltransferase regulatory subunit, C-terminal domain"/>
    <property type="match status" value="1"/>
</dbReference>
<dbReference type="SUPFAM" id="SSF69360">
    <property type="entry name" value="Cell wall binding repeat"/>
    <property type="match status" value="1"/>
</dbReference>
<dbReference type="AlphaFoldDB" id="G5KCZ2"/>
<feature type="compositionally biased region" description="Low complexity" evidence="2">
    <location>
        <begin position="48"/>
        <end position="68"/>
    </location>
</feature>
<dbReference type="Proteomes" id="UP000005388">
    <property type="component" value="Unassembled WGS sequence"/>
</dbReference>
<accession>G5KCZ2</accession>
<comment type="caution">
    <text evidence="3">The sequence shown here is derived from an EMBL/GenBank/DDBJ whole genome shotgun (WGS) entry which is preliminary data.</text>
</comment>